<comment type="catalytic activity">
    <reaction evidence="1">
        <text>UDP-alpha-D-glucose + 2 NAD(+) + H2O = UDP-alpha-D-glucuronate + 2 NADH + 3 H(+)</text>
        <dbReference type="Rhea" id="RHEA:23596"/>
        <dbReference type="ChEBI" id="CHEBI:15377"/>
        <dbReference type="ChEBI" id="CHEBI:15378"/>
        <dbReference type="ChEBI" id="CHEBI:57540"/>
        <dbReference type="ChEBI" id="CHEBI:57945"/>
        <dbReference type="ChEBI" id="CHEBI:58052"/>
        <dbReference type="ChEBI" id="CHEBI:58885"/>
        <dbReference type="EC" id="1.1.1.22"/>
    </reaction>
</comment>
<dbReference type="GO" id="GO:0006024">
    <property type="term" value="P:glycosaminoglycan biosynthetic process"/>
    <property type="evidence" value="ECO:0007669"/>
    <property type="project" value="TreeGrafter"/>
</dbReference>
<dbReference type="Gene3D" id="3.40.50.720">
    <property type="entry name" value="NAD(P)-binding Rossmann-like Domain"/>
    <property type="match status" value="1"/>
</dbReference>
<evidence type="ECO:0000256" key="1">
    <source>
        <dbReference type="ARBA" id="ARBA00047473"/>
    </source>
</evidence>
<dbReference type="InterPro" id="IPR001732">
    <property type="entry name" value="UDP-Glc/GDP-Man_DH_N"/>
</dbReference>
<dbReference type="AlphaFoldDB" id="A0A196SGH0"/>
<dbReference type="GO" id="GO:0003979">
    <property type="term" value="F:UDP-glucose 6-dehydrogenase activity"/>
    <property type="evidence" value="ECO:0007669"/>
    <property type="project" value="UniProtKB-EC"/>
</dbReference>
<dbReference type="Proteomes" id="UP000078348">
    <property type="component" value="Unassembled WGS sequence"/>
</dbReference>
<dbReference type="PANTHER" id="PTHR11374:SF3">
    <property type="entry name" value="UDP-GLUCOSE 6-DEHYDROGENASE"/>
    <property type="match status" value="1"/>
</dbReference>
<feature type="domain" description="UDP-glucose/GDP-mannose dehydrogenase N-terminal" evidence="2">
    <location>
        <begin position="8"/>
        <end position="191"/>
    </location>
</feature>
<accession>A0A196SGH0</accession>
<dbReference type="InterPro" id="IPR028356">
    <property type="entry name" value="UDPglc_DH_euk"/>
</dbReference>
<dbReference type="OrthoDB" id="5059218at2759"/>
<dbReference type="GO" id="GO:0051287">
    <property type="term" value="F:NAD binding"/>
    <property type="evidence" value="ECO:0007669"/>
    <property type="project" value="InterPro"/>
</dbReference>
<dbReference type="InterPro" id="IPR036291">
    <property type="entry name" value="NAD(P)-bd_dom_sf"/>
</dbReference>
<dbReference type="EMBL" id="LXWW01000142">
    <property type="protein sequence ID" value="OAO15416.1"/>
    <property type="molecule type" value="Genomic_DNA"/>
</dbReference>
<keyword evidence="4" id="KW-1185">Reference proteome</keyword>
<proteinExistence type="predicted"/>
<comment type="caution">
    <text evidence="3">The sequence shown here is derived from an EMBL/GenBank/DDBJ whole genome shotgun (WGS) entry which is preliminary data.</text>
</comment>
<sequence length="211" mass="23132">MVFKQIKNICCVGAGYVGGPTMAIIALKCPDITVNVVDLNAQRVKEWNSESLPIFEPGLYEIVKQVRGKNLFFSTEVEKCIAEADMVFLSVNTPTKTFGMGAGCAANLRYLELAARTIAKVSTSDKIIVEKSTVPVRTAATLRRIFAENNKEFTLEVINNPEFLAEGTAINDLLHPHRMLIGGENTESGQAAVQALADIYAVWVPRDRIIT</sequence>
<evidence type="ECO:0000313" key="4">
    <source>
        <dbReference type="Proteomes" id="UP000078348"/>
    </source>
</evidence>
<dbReference type="FunFam" id="3.40.50.720:FF:000032">
    <property type="entry name" value="UDP-glucose 6-dehydrogenase"/>
    <property type="match status" value="1"/>
</dbReference>
<dbReference type="PANTHER" id="PTHR11374">
    <property type="entry name" value="UDP-GLUCOSE DEHYDROGENASE/UDP-MANNAC DEHYDROGENASE"/>
    <property type="match status" value="1"/>
</dbReference>
<dbReference type="GO" id="GO:0005634">
    <property type="term" value="C:nucleus"/>
    <property type="evidence" value="ECO:0007669"/>
    <property type="project" value="TreeGrafter"/>
</dbReference>
<protein>
    <submittedName>
        <fullName evidence="3">UDPglucose 6-dehydrogenase</fullName>
    </submittedName>
</protein>
<dbReference type="STRING" id="478820.A0A196SGH0"/>
<organism evidence="3 4">
    <name type="scientific">Blastocystis sp. subtype 1 (strain ATCC 50177 / NandII)</name>
    <dbReference type="NCBI Taxonomy" id="478820"/>
    <lineage>
        <taxon>Eukaryota</taxon>
        <taxon>Sar</taxon>
        <taxon>Stramenopiles</taxon>
        <taxon>Bigyra</taxon>
        <taxon>Opalozoa</taxon>
        <taxon>Opalinata</taxon>
        <taxon>Blastocystidae</taxon>
        <taxon>Blastocystis</taxon>
    </lineage>
</organism>
<gene>
    <name evidence="3" type="ORF">AV274_2862</name>
</gene>
<dbReference type="SUPFAM" id="SSF51735">
    <property type="entry name" value="NAD(P)-binding Rossmann-fold domains"/>
    <property type="match status" value="1"/>
</dbReference>
<evidence type="ECO:0000259" key="2">
    <source>
        <dbReference type="Pfam" id="PF03721"/>
    </source>
</evidence>
<name>A0A196SGH0_BLAHN</name>
<evidence type="ECO:0000313" key="3">
    <source>
        <dbReference type="EMBL" id="OAO15416.1"/>
    </source>
</evidence>
<feature type="non-terminal residue" evidence="3">
    <location>
        <position position="211"/>
    </location>
</feature>
<dbReference type="Pfam" id="PF03721">
    <property type="entry name" value="UDPG_MGDP_dh_N"/>
    <property type="match status" value="1"/>
</dbReference>
<reference evidence="3 4" key="1">
    <citation type="submission" date="2016-05" db="EMBL/GenBank/DDBJ databases">
        <title>Nuclear genome of Blastocystis sp. subtype 1 NandII.</title>
        <authorList>
            <person name="Gentekaki E."/>
            <person name="Curtis B."/>
            <person name="Stairs C."/>
            <person name="Eme L."/>
            <person name="Herman E."/>
            <person name="Klimes V."/>
            <person name="Arias M.C."/>
            <person name="Elias M."/>
            <person name="Hilliou F."/>
            <person name="Klute M."/>
            <person name="Malik S.-B."/>
            <person name="Pightling A."/>
            <person name="Rachubinski R."/>
            <person name="Salas D."/>
            <person name="Schlacht A."/>
            <person name="Suga H."/>
            <person name="Archibald J."/>
            <person name="Ball S.G."/>
            <person name="Clark G."/>
            <person name="Dacks J."/>
            <person name="Van Der Giezen M."/>
            <person name="Tsaousis A."/>
            <person name="Roger A."/>
        </authorList>
    </citation>
    <scope>NUCLEOTIDE SEQUENCE [LARGE SCALE GENOMIC DNA]</scope>
    <source>
        <strain evidence="4">ATCC 50177 / NandII</strain>
    </source>
</reference>